<keyword evidence="2" id="KW-1185">Reference proteome</keyword>
<dbReference type="Proteomes" id="UP000834106">
    <property type="component" value="Chromosome 18"/>
</dbReference>
<protein>
    <submittedName>
        <fullName evidence="1">Uncharacterized protein</fullName>
    </submittedName>
</protein>
<organism evidence="1 2">
    <name type="scientific">Fraxinus pennsylvanica</name>
    <dbReference type="NCBI Taxonomy" id="56036"/>
    <lineage>
        <taxon>Eukaryota</taxon>
        <taxon>Viridiplantae</taxon>
        <taxon>Streptophyta</taxon>
        <taxon>Embryophyta</taxon>
        <taxon>Tracheophyta</taxon>
        <taxon>Spermatophyta</taxon>
        <taxon>Magnoliopsida</taxon>
        <taxon>eudicotyledons</taxon>
        <taxon>Gunneridae</taxon>
        <taxon>Pentapetalae</taxon>
        <taxon>asterids</taxon>
        <taxon>lamiids</taxon>
        <taxon>Lamiales</taxon>
        <taxon>Oleaceae</taxon>
        <taxon>Oleeae</taxon>
        <taxon>Fraxinus</taxon>
    </lineage>
</organism>
<evidence type="ECO:0000313" key="1">
    <source>
        <dbReference type="EMBL" id="CAI9781246.1"/>
    </source>
</evidence>
<proteinExistence type="predicted"/>
<sequence>MVAVRGTFGTWLRKGGMRASATVTVARGLVCSGGGDRINTASRVFLKIWRNRVVFQMLSYQRNHTVSFHNPKSEADWCEQLRIPKGKLVSLAQAGHAITSDIINAEEGDISMV</sequence>
<gene>
    <name evidence="1" type="ORF">FPE_LOCUS28676</name>
</gene>
<dbReference type="EMBL" id="OU503053">
    <property type="protein sequence ID" value="CAI9781246.1"/>
    <property type="molecule type" value="Genomic_DNA"/>
</dbReference>
<accession>A0AAD2A4D1</accession>
<reference evidence="1" key="1">
    <citation type="submission" date="2023-05" db="EMBL/GenBank/DDBJ databases">
        <authorList>
            <person name="Huff M."/>
        </authorList>
    </citation>
    <scope>NUCLEOTIDE SEQUENCE</scope>
</reference>
<evidence type="ECO:0000313" key="2">
    <source>
        <dbReference type="Proteomes" id="UP000834106"/>
    </source>
</evidence>
<dbReference type="AlphaFoldDB" id="A0AAD2A4D1"/>
<name>A0AAD2A4D1_9LAMI</name>